<dbReference type="Proteomes" id="UP000076404">
    <property type="component" value="Chromosome"/>
</dbReference>
<name>A0A143BHB1_9BACT</name>
<feature type="chain" id="PRO_5007506735" description="3-keto-disaccharide hydrolase domain-containing protein" evidence="1">
    <location>
        <begin position="24"/>
        <end position="233"/>
    </location>
</feature>
<protein>
    <recommendedName>
        <fullName evidence="4">3-keto-disaccharide hydrolase domain-containing protein</fullName>
    </recommendedName>
</protein>
<evidence type="ECO:0000313" key="3">
    <source>
        <dbReference type="Proteomes" id="UP000076404"/>
    </source>
</evidence>
<reference evidence="2 3" key="1">
    <citation type="journal article" date="2014" name="Proc. Natl. Acad. Sci. U.S.A.">
        <title>Functional type 2 photosynthetic reaction centers found in the rare bacterial phylum Gemmatimonadetes.</title>
        <authorList>
            <person name="Zeng Y."/>
            <person name="Feng F."/>
            <person name="Medova H."/>
            <person name="Dean J."/>
            <person name="Koblizek M."/>
        </authorList>
    </citation>
    <scope>NUCLEOTIDE SEQUENCE [LARGE SCALE GENOMIC DNA]</scope>
    <source>
        <strain evidence="2 3">AP64</strain>
    </source>
</reference>
<keyword evidence="3" id="KW-1185">Reference proteome</keyword>
<dbReference type="eggNOG" id="ENOG502ZBFS">
    <property type="taxonomic scope" value="Bacteria"/>
</dbReference>
<dbReference type="KEGG" id="gph:GEMMAAP_00945"/>
<dbReference type="STRING" id="1379270.GEMMAAP_00945"/>
<evidence type="ECO:0000313" key="2">
    <source>
        <dbReference type="EMBL" id="AMW03794.1"/>
    </source>
</evidence>
<dbReference type="OrthoDB" id="115015at2"/>
<feature type="signal peptide" evidence="1">
    <location>
        <begin position="1"/>
        <end position="23"/>
    </location>
</feature>
<proteinExistence type="predicted"/>
<gene>
    <name evidence="2" type="ORF">GEMMAAP_00945</name>
</gene>
<keyword evidence="1" id="KW-0732">Signal</keyword>
<sequence length="233" mass="24400">MKRFMQGAAAALALALVPQLVQAQDNEKSMAVKGGIQMKGWMGVVDAKEAKAGLTVDSAKFVSMGPGMHATTGPAITYWNPSMKASGDYTVKATFSEREYMGLNNHPHPYGLVMAGNDMGAEGASYLYCAAYGNGNFIVRGFGPAPFQMNGPRGGMHPAVNKAEAKGKPVTQEIAMSVKGDKVSCSINGQEVASYTKAEVTGAGKLKSTDGVVGFRMGHNTDAHIAGFALTKN</sequence>
<accession>A0A143BHB1</accession>
<evidence type="ECO:0008006" key="4">
    <source>
        <dbReference type="Google" id="ProtNLM"/>
    </source>
</evidence>
<reference evidence="2 3" key="2">
    <citation type="journal article" date="2016" name="Environ. Microbiol. Rep.">
        <title>Metagenomic evidence for the presence of phototrophic Gemmatimonadetes bacteria in diverse environments.</title>
        <authorList>
            <person name="Zeng Y."/>
            <person name="Baumbach J."/>
            <person name="Barbosa E.G."/>
            <person name="Azevedo V."/>
            <person name="Zhang C."/>
            <person name="Koblizek M."/>
        </authorList>
    </citation>
    <scope>NUCLEOTIDE SEQUENCE [LARGE SCALE GENOMIC DNA]</scope>
    <source>
        <strain evidence="2 3">AP64</strain>
    </source>
</reference>
<dbReference type="AlphaFoldDB" id="A0A143BHB1"/>
<dbReference type="EMBL" id="CP011454">
    <property type="protein sequence ID" value="AMW03794.1"/>
    <property type="molecule type" value="Genomic_DNA"/>
</dbReference>
<evidence type="ECO:0000256" key="1">
    <source>
        <dbReference type="SAM" id="SignalP"/>
    </source>
</evidence>
<organism evidence="2 3">
    <name type="scientific">Gemmatimonas phototrophica</name>
    <dbReference type="NCBI Taxonomy" id="1379270"/>
    <lineage>
        <taxon>Bacteria</taxon>
        <taxon>Pseudomonadati</taxon>
        <taxon>Gemmatimonadota</taxon>
        <taxon>Gemmatimonadia</taxon>
        <taxon>Gemmatimonadales</taxon>
        <taxon>Gemmatimonadaceae</taxon>
        <taxon>Gemmatimonas</taxon>
    </lineage>
</organism>
<dbReference type="RefSeq" id="WP_026849067.1">
    <property type="nucleotide sequence ID" value="NZ_CP011454.1"/>
</dbReference>